<evidence type="ECO:0000313" key="2">
    <source>
        <dbReference type="Proteomes" id="UP001499987"/>
    </source>
</evidence>
<organism evidence="1 2">
    <name type="scientific">Kitasatospora arboriphila</name>
    <dbReference type="NCBI Taxonomy" id="258052"/>
    <lineage>
        <taxon>Bacteria</taxon>
        <taxon>Bacillati</taxon>
        <taxon>Actinomycetota</taxon>
        <taxon>Actinomycetes</taxon>
        <taxon>Kitasatosporales</taxon>
        <taxon>Streptomycetaceae</taxon>
        <taxon>Kitasatospora</taxon>
    </lineage>
</organism>
<reference evidence="1 2" key="1">
    <citation type="journal article" date="2019" name="Int. J. Syst. Evol. Microbiol.">
        <title>The Global Catalogue of Microorganisms (GCM) 10K type strain sequencing project: providing services to taxonomists for standard genome sequencing and annotation.</title>
        <authorList>
            <consortium name="The Broad Institute Genomics Platform"/>
            <consortium name="The Broad Institute Genome Sequencing Center for Infectious Disease"/>
            <person name="Wu L."/>
            <person name="Ma J."/>
        </authorList>
    </citation>
    <scope>NUCLEOTIDE SEQUENCE [LARGE SCALE GENOMIC DNA]</scope>
    <source>
        <strain evidence="1 2">JCM 13002</strain>
    </source>
</reference>
<dbReference type="InterPro" id="IPR033457">
    <property type="entry name" value="DUF5133"/>
</dbReference>
<protein>
    <recommendedName>
        <fullName evidence="3">DUF5133 domain-containing protein</fullName>
    </recommendedName>
</protein>
<name>A0ABN1TI18_9ACTN</name>
<evidence type="ECO:0008006" key="3">
    <source>
        <dbReference type="Google" id="ProtNLM"/>
    </source>
</evidence>
<dbReference type="RefSeq" id="WP_344624502.1">
    <property type="nucleotide sequence ID" value="NZ_BAAALD010000030.1"/>
</dbReference>
<keyword evidence="2" id="KW-1185">Reference proteome</keyword>
<accession>A0ABN1TI18</accession>
<dbReference type="Proteomes" id="UP001499987">
    <property type="component" value="Unassembled WGS sequence"/>
</dbReference>
<gene>
    <name evidence="1" type="ORF">GCM10009663_34490</name>
</gene>
<dbReference type="EMBL" id="BAAALD010000030">
    <property type="protein sequence ID" value="GAA1087935.1"/>
    <property type="molecule type" value="Genomic_DNA"/>
</dbReference>
<evidence type="ECO:0000313" key="1">
    <source>
        <dbReference type="EMBL" id="GAA1087935.1"/>
    </source>
</evidence>
<proteinExistence type="predicted"/>
<sequence length="89" mass="9403">MPLINYVVLSALVAELDALADVGAPDAAVRRRREDALYTVCVYTGVRDPLQALARARRLLARRSASHTAATPAVRVEPAGVAPEPVVAA</sequence>
<comment type="caution">
    <text evidence="1">The sequence shown here is derived from an EMBL/GenBank/DDBJ whole genome shotgun (WGS) entry which is preliminary data.</text>
</comment>
<dbReference type="Pfam" id="PF17196">
    <property type="entry name" value="DUF5133"/>
    <property type="match status" value="1"/>
</dbReference>